<feature type="transmembrane region" description="Helical" evidence="7">
    <location>
        <begin position="321"/>
        <end position="343"/>
    </location>
</feature>
<comment type="subcellular location">
    <subcellularLocation>
        <location evidence="1">Cell membrane</location>
        <topology evidence="1">Multi-pass membrane protein</topology>
    </subcellularLocation>
</comment>
<dbReference type="NCBIfam" id="NF045798">
    <property type="entry name" value="DsrP"/>
    <property type="match status" value="1"/>
</dbReference>
<keyword evidence="5 7" id="KW-1133">Transmembrane helix</keyword>
<accession>A0A8J6NC08</accession>
<evidence type="ECO:0000256" key="1">
    <source>
        <dbReference type="ARBA" id="ARBA00004651"/>
    </source>
</evidence>
<feature type="transmembrane region" description="Helical" evidence="7">
    <location>
        <begin position="363"/>
        <end position="382"/>
    </location>
</feature>
<feature type="transmembrane region" description="Helical" evidence="7">
    <location>
        <begin position="12"/>
        <end position="33"/>
    </location>
</feature>
<dbReference type="PANTHER" id="PTHR43044:SF2">
    <property type="entry name" value="POLYSULPHIDE REDUCTASE NRFD"/>
    <property type="match status" value="1"/>
</dbReference>
<evidence type="ECO:0000313" key="8">
    <source>
        <dbReference type="EMBL" id="MBC8317996.1"/>
    </source>
</evidence>
<comment type="similarity">
    <text evidence="2">Belongs to the NrfD family.</text>
</comment>
<evidence type="ECO:0000256" key="7">
    <source>
        <dbReference type="SAM" id="Phobius"/>
    </source>
</evidence>
<evidence type="ECO:0000313" key="9">
    <source>
        <dbReference type="Proteomes" id="UP000614424"/>
    </source>
</evidence>
<feature type="transmembrane region" description="Helical" evidence="7">
    <location>
        <begin position="53"/>
        <end position="74"/>
    </location>
</feature>
<dbReference type="AlphaFoldDB" id="A0A8J6NC08"/>
<dbReference type="Gene3D" id="1.20.1630.10">
    <property type="entry name" value="Formate dehydrogenase/DMSO reductase domain"/>
    <property type="match status" value="1"/>
</dbReference>
<comment type="caution">
    <text evidence="8">The sequence shown here is derived from an EMBL/GenBank/DDBJ whole genome shotgun (WGS) entry which is preliminary data.</text>
</comment>
<dbReference type="EMBL" id="JACNJZ010000121">
    <property type="protein sequence ID" value="MBC8317996.1"/>
    <property type="molecule type" value="Genomic_DNA"/>
</dbReference>
<feature type="transmembrane region" description="Helical" evidence="7">
    <location>
        <begin position="239"/>
        <end position="260"/>
    </location>
</feature>
<dbReference type="GO" id="GO:0005886">
    <property type="term" value="C:plasma membrane"/>
    <property type="evidence" value="ECO:0007669"/>
    <property type="project" value="UniProtKB-SubCell"/>
</dbReference>
<name>A0A8J6NC08_9BACT</name>
<keyword evidence="6 7" id="KW-0472">Membrane</keyword>
<dbReference type="InterPro" id="IPR005614">
    <property type="entry name" value="NrfD-like"/>
</dbReference>
<keyword evidence="3" id="KW-1003">Cell membrane</keyword>
<organism evidence="8 9">
    <name type="scientific">Candidatus Desulfobia pelagia</name>
    <dbReference type="NCBI Taxonomy" id="2841692"/>
    <lineage>
        <taxon>Bacteria</taxon>
        <taxon>Pseudomonadati</taxon>
        <taxon>Thermodesulfobacteriota</taxon>
        <taxon>Desulfobulbia</taxon>
        <taxon>Desulfobulbales</taxon>
        <taxon>Desulfobulbaceae</taxon>
        <taxon>Candidatus Desulfobia</taxon>
    </lineage>
</organism>
<evidence type="ECO:0000256" key="2">
    <source>
        <dbReference type="ARBA" id="ARBA00008929"/>
    </source>
</evidence>
<gene>
    <name evidence="8" type="primary">nrfD</name>
    <name evidence="8" type="ORF">H8E41_08820</name>
</gene>
<dbReference type="PANTHER" id="PTHR43044">
    <property type="match status" value="1"/>
</dbReference>
<reference evidence="8 9" key="1">
    <citation type="submission" date="2020-08" db="EMBL/GenBank/DDBJ databases">
        <title>Bridging the membrane lipid divide: bacteria of the FCB group superphylum have the potential to synthesize archaeal ether lipids.</title>
        <authorList>
            <person name="Villanueva L."/>
            <person name="Von Meijenfeldt F.A.B."/>
            <person name="Westbye A.B."/>
            <person name="Yadav S."/>
            <person name="Hopmans E.C."/>
            <person name="Dutilh B.E."/>
            <person name="Sinninghe Damste J.S."/>
        </authorList>
    </citation>
    <scope>NUCLEOTIDE SEQUENCE [LARGE SCALE GENOMIC DNA]</scope>
    <source>
        <strain evidence="8">NIOZ-UU47</strain>
    </source>
</reference>
<feature type="transmembrane region" description="Helical" evidence="7">
    <location>
        <begin position="160"/>
        <end position="181"/>
    </location>
</feature>
<dbReference type="Proteomes" id="UP000614424">
    <property type="component" value="Unassembled WGS sequence"/>
</dbReference>
<feature type="transmembrane region" description="Helical" evidence="7">
    <location>
        <begin position="292"/>
        <end position="309"/>
    </location>
</feature>
<evidence type="ECO:0000256" key="6">
    <source>
        <dbReference type="ARBA" id="ARBA00023136"/>
    </source>
</evidence>
<feature type="transmembrane region" description="Helical" evidence="7">
    <location>
        <begin position="201"/>
        <end position="219"/>
    </location>
</feature>
<dbReference type="Pfam" id="PF03916">
    <property type="entry name" value="NrfD"/>
    <property type="match status" value="1"/>
</dbReference>
<proteinExistence type="inferred from homology"/>
<evidence type="ECO:0000256" key="5">
    <source>
        <dbReference type="ARBA" id="ARBA00022989"/>
    </source>
</evidence>
<evidence type="ECO:0000256" key="3">
    <source>
        <dbReference type="ARBA" id="ARBA00022475"/>
    </source>
</evidence>
<evidence type="ECO:0000256" key="4">
    <source>
        <dbReference type="ARBA" id="ARBA00022692"/>
    </source>
</evidence>
<keyword evidence="4 7" id="KW-0812">Transmembrane</keyword>
<protein>
    <submittedName>
        <fullName evidence="8">Polysulfide reductase NrfD</fullName>
    </submittedName>
</protein>
<feature type="transmembrane region" description="Helical" evidence="7">
    <location>
        <begin position="86"/>
        <end position="105"/>
    </location>
</feature>
<sequence length="393" mass="43404">MLEKALKGNGTYWAWMFLLLGIMGVGGICYIVQYNYGLGATGMSRDVTWGIYISQFTFLVGVAAGGLMLVLPYYLHHYKDFGRITILGEFMAIAAVIMCLLFIMADLGQPLRALNVVFHPTPNSMLFYDMIVLNGYLFLNVICGWAVLHAEYKGVKYSNWVKPLIYLSIPWAISIHTVTAYLYCGLPGRHFWLTAVLAPRFLASAFAAGPALLLIIALVMKQTTKFDVGRVAQNKLVTIIGYAAIVNFFLLGCEVFVGYYSNIPGHMHTLDYLYFGLADHHTGEVFNNLVPFMRASVVMGLAGIALLFYSRKVQSDAQLAVACVLIFTSFWIDKGLGLVLGGFVPTPLEHITEYYPTAVELGITAGIWATGGFILTILYKVAISVKLENEKTA</sequence>
<feature type="transmembrane region" description="Helical" evidence="7">
    <location>
        <begin position="125"/>
        <end position="148"/>
    </location>
</feature>
<dbReference type="InterPro" id="IPR054823">
    <property type="entry name" value="DsrP-like"/>
</dbReference>